<evidence type="ECO:0000256" key="4">
    <source>
        <dbReference type="ARBA" id="ARBA00023004"/>
    </source>
</evidence>
<evidence type="ECO:0000313" key="8">
    <source>
        <dbReference type="Proteomes" id="UP000316298"/>
    </source>
</evidence>
<dbReference type="Pfam" id="PF12831">
    <property type="entry name" value="FAD_oxidored"/>
    <property type="match status" value="1"/>
</dbReference>
<keyword evidence="4" id="KW-0408">Iron</keyword>
<dbReference type="AlphaFoldDB" id="A0A542ERT8"/>
<evidence type="ECO:0000256" key="2">
    <source>
        <dbReference type="ARBA" id="ARBA00022723"/>
    </source>
</evidence>
<dbReference type="Gene3D" id="3.50.50.60">
    <property type="entry name" value="FAD/NAD(P)-binding domain"/>
    <property type="match status" value="1"/>
</dbReference>
<dbReference type="GO" id="GO:0016491">
    <property type="term" value="F:oxidoreductase activity"/>
    <property type="evidence" value="ECO:0007669"/>
    <property type="project" value="UniProtKB-KW"/>
</dbReference>
<dbReference type="SUPFAM" id="SSF51905">
    <property type="entry name" value="FAD/NAD(P)-binding domain"/>
    <property type="match status" value="1"/>
</dbReference>
<evidence type="ECO:0000256" key="1">
    <source>
        <dbReference type="ARBA" id="ARBA00022485"/>
    </source>
</evidence>
<dbReference type="GO" id="GO:0046872">
    <property type="term" value="F:metal ion binding"/>
    <property type="evidence" value="ECO:0007669"/>
    <property type="project" value="UniProtKB-KW"/>
</dbReference>
<evidence type="ECO:0000256" key="6">
    <source>
        <dbReference type="SAM" id="MobiDB-lite"/>
    </source>
</evidence>
<sequence>MTATFQLRREIPVEDGYDLVVAGGGPAGATAAICAARLGAKVLLIESTGCMGGMGTSGLVTAFDPVGNGEEMLVGGLMREIIFKLGERGSLKPRLEVQSHVKKYHAWTPFRVEGYKLLLDELTTQAGVEVRFFSRVIDAQADVGTGLVDGVVVANAEGYRFVKARTFIDATGDAILAKIVGVEVREAGRDSPNIMPATLPSLFTGIDWARSEFRPGAGMHQHDEYLFQAIADGHFSQPDKHLPGMSQVGDQIGYLNGGHLFNMNALKVKDLSDGAMLGRRLAHEYWRFFNKYVPGYENAELVITASLIGVRESRRIVGEYELNIDDYLARRKFPDQIALFNKFIDIHPHDTGDDEYERFRADAETQKRLGPGEAFGIPSGILVPRGWTNLWVAGRCASSDVEVHGSIRVQPAASMMGQAAGTAAVQSIQTGEPACDLNTATLVETLRSQGAHLPQPHLRPTMTRNREGSAH</sequence>
<dbReference type="RefSeq" id="WP_141854918.1">
    <property type="nucleotide sequence ID" value="NZ_BAAAKA010000017.1"/>
</dbReference>
<dbReference type="InterPro" id="IPR036188">
    <property type="entry name" value="FAD/NAD-bd_sf"/>
</dbReference>
<dbReference type="PANTHER" id="PTHR43498">
    <property type="entry name" value="FERREDOXIN:COB-COM HETERODISULFIDE REDUCTASE SUBUNIT A"/>
    <property type="match status" value="1"/>
</dbReference>
<keyword evidence="5" id="KW-0411">Iron-sulfur</keyword>
<dbReference type="GO" id="GO:0051539">
    <property type="term" value="F:4 iron, 4 sulfur cluster binding"/>
    <property type="evidence" value="ECO:0007669"/>
    <property type="project" value="UniProtKB-KW"/>
</dbReference>
<dbReference type="Proteomes" id="UP000316298">
    <property type="component" value="Unassembled WGS sequence"/>
</dbReference>
<evidence type="ECO:0000256" key="5">
    <source>
        <dbReference type="ARBA" id="ARBA00023014"/>
    </source>
</evidence>
<dbReference type="PANTHER" id="PTHR43498:SF1">
    <property type="entry name" value="COB--COM HETERODISULFIDE REDUCTASE IRON-SULFUR SUBUNIT A"/>
    <property type="match status" value="1"/>
</dbReference>
<evidence type="ECO:0000256" key="3">
    <source>
        <dbReference type="ARBA" id="ARBA00023002"/>
    </source>
</evidence>
<keyword evidence="8" id="KW-1185">Reference proteome</keyword>
<organism evidence="7 8">
    <name type="scientific">Kribbella jejuensis</name>
    <dbReference type="NCBI Taxonomy" id="236068"/>
    <lineage>
        <taxon>Bacteria</taxon>
        <taxon>Bacillati</taxon>
        <taxon>Actinomycetota</taxon>
        <taxon>Actinomycetes</taxon>
        <taxon>Propionibacteriales</taxon>
        <taxon>Kribbellaceae</taxon>
        <taxon>Kribbella</taxon>
    </lineage>
</organism>
<dbReference type="InterPro" id="IPR039650">
    <property type="entry name" value="HdrA-like"/>
</dbReference>
<feature type="region of interest" description="Disordered" evidence="6">
    <location>
        <begin position="449"/>
        <end position="471"/>
    </location>
</feature>
<keyword evidence="2" id="KW-0479">Metal-binding</keyword>
<dbReference type="OrthoDB" id="177652at2"/>
<keyword evidence="3" id="KW-0560">Oxidoreductase</keyword>
<reference evidence="7 8" key="1">
    <citation type="submission" date="2019-06" db="EMBL/GenBank/DDBJ databases">
        <title>Sequencing the genomes of 1000 actinobacteria strains.</title>
        <authorList>
            <person name="Klenk H.-P."/>
        </authorList>
    </citation>
    <scope>NUCLEOTIDE SEQUENCE [LARGE SCALE GENOMIC DNA]</scope>
    <source>
        <strain evidence="7 8">DSM 17305</strain>
    </source>
</reference>
<evidence type="ECO:0000313" key="7">
    <source>
        <dbReference type="EMBL" id="TQJ18035.1"/>
    </source>
</evidence>
<proteinExistence type="predicted"/>
<comment type="caution">
    <text evidence="7">The sequence shown here is derived from an EMBL/GenBank/DDBJ whole genome shotgun (WGS) entry which is preliminary data.</text>
</comment>
<gene>
    <name evidence="7" type="ORF">FB475_2166</name>
</gene>
<accession>A0A542ERT8</accession>
<protein>
    <submittedName>
        <fullName evidence="7">FAD dependent oxidoreductase</fullName>
    </submittedName>
</protein>
<name>A0A542ERT8_9ACTN</name>
<keyword evidence="1" id="KW-0004">4Fe-4S</keyword>
<dbReference type="EMBL" id="VFMM01000001">
    <property type="protein sequence ID" value="TQJ18035.1"/>
    <property type="molecule type" value="Genomic_DNA"/>
</dbReference>